<reference evidence="3 4" key="1">
    <citation type="submission" date="2012-02" db="EMBL/GenBank/DDBJ databases">
        <title>Complete sequence of chromosome of Singulisphaera acidiphila DSM 18658.</title>
        <authorList>
            <consortium name="US DOE Joint Genome Institute (JGI-PGF)"/>
            <person name="Lucas S."/>
            <person name="Copeland A."/>
            <person name="Lapidus A."/>
            <person name="Glavina del Rio T."/>
            <person name="Dalin E."/>
            <person name="Tice H."/>
            <person name="Bruce D."/>
            <person name="Goodwin L."/>
            <person name="Pitluck S."/>
            <person name="Peters L."/>
            <person name="Ovchinnikova G."/>
            <person name="Chertkov O."/>
            <person name="Kyrpides N."/>
            <person name="Mavromatis K."/>
            <person name="Ivanova N."/>
            <person name="Brettin T."/>
            <person name="Detter J.C."/>
            <person name="Han C."/>
            <person name="Larimer F."/>
            <person name="Land M."/>
            <person name="Hauser L."/>
            <person name="Markowitz V."/>
            <person name="Cheng J.-F."/>
            <person name="Hugenholtz P."/>
            <person name="Woyke T."/>
            <person name="Wu D."/>
            <person name="Tindall B."/>
            <person name="Pomrenke H."/>
            <person name="Brambilla E."/>
            <person name="Klenk H.-P."/>
            <person name="Eisen J.A."/>
        </authorList>
    </citation>
    <scope>NUCLEOTIDE SEQUENCE [LARGE SCALE GENOMIC DNA]</scope>
    <source>
        <strain evidence="4">ATCC BAA-1392 / DSM 18658 / VKM B-2454 / MOB10</strain>
    </source>
</reference>
<protein>
    <submittedName>
        <fullName evidence="3">Putative phospholipid-binding protein</fullName>
    </submittedName>
</protein>
<dbReference type="KEGG" id="saci:Sinac_4161"/>
<dbReference type="STRING" id="886293.Sinac_4161"/>
<keyword evidence="4" id="KW-1185">Reference proteome</keyword>
<evidence type="ECO:0000259" key="2">
    <source>
        <dbReference type="PROSITE" id="PS50914"/>
    </source>
</evidence>
<dbReference type="AlphaFoldDB" id="L0DHU4"/>
<sequence>MELRAGYPAVPGNLTAAARRSGEEANTMLERLTGLGLGAGFMYFLDPHSGRRRRALLRDQCIHGIHEIETAIDLIGHDLSTRSARFTAEAKAMFSDNYAPDDVIEARIRSALGRVVSHPKALHVVVQDGRAVLTGPILAHEVEHLLEAVNTVRGVLAIENQLEIHRRAEHLPALQGGSTRPGIRHGTADEHGSPTTKVLIGLAGGFLLAQAIQRRRLTTLAASALCLGLTARGLAKTAEAPQNLRGDEPNHLPQDRSGSTGLPGMMSTRVGS</sequence>
<dbReference type="Pfam" id="PF04972">
    <property type="entry name" value="BON"/>
    <property type="match status" value="1"/>
</dbReference>
<gene>
    <name evidence="3" type="ordered locus">Sinac_4161</name>
</gene>
<dbReference type="eggNOG" id="COG2823">
    <property type="taxonomic scope" value="Bacteria"/>
</dbReference>
<evidence type="ECO:0000313" key="3">
    <source>
        <dbReference type="EMBL" id="AGA28368.1"/>
    </source>
</evidence>
<dbReference type="OrthoDB" id="9006525at2"/>
<accession>L0DHU4</accession>
<proteinExistence type="predicted"/>
<dbReference type="EMBL" id="CP003364">
    <property type="protein sequence ID" value="AGA28368.1"/>
    <property type="molecule type" value="Genomic_DNA"/>
</dbReference>
<organism evidence="3 4">
    <name type="scientific">Singulisphaera acidiphila (strain ATCC BAA-1392 / DSM 18658 / VKM B-2454 / MOB10)</name>
    <dbReference type="NCBI Taxonomy" id="886293"/>
    <lineage>
        <taxon>Bacteria</taxon>
        <taxon>Pseudomonadati</taxon>
        <taxon>Planctomycetota</taxon>
        <taxon>Planctomycetia</taxon>
        <taxon>Isosphaerales</taxon>
        <taxon>Isosphaeraceae</taxon>
        <taxon>Singulisphaera</taxon>
    </lineage>
</organism>
<dbReference type="HOGENOM" id="CLU_1022697_0_0_0"/>
<feature type="region of interest" description="Disordered" evidence="1">
    <location>
        <begin position="239"/>
        <end position="272"/>
    </location>
</feature>
<feature type="domain" description="BON" evidence="2">
    <location>
        <begin position="100"/>
        <end position="166"/>
    </location>
</feature>
<dbReference type="InterPro" id="IPR007055">
    <property type="entry name" value="BON_dom"/>
</dbReference>
<evidence type="ECO:0000256" key="1">
    <source>
        <dbReference type="SAM" id="MobiDB-lite"/>
    </source>
</evidence>
<name>L0DHU4_SINAD</name>
<dbReference type="Proteomes" id="UP000010798">
    <property type="component" value="Chromosome"/>
</dbReference>
<dbReference type="PROSITE" id="PS50914">
    <property type="entry name" value="BON"/>
    <property type="match status" value="1"/>
</dbReference>
<dbReference type="RefSeq" id="WP_015247497.1">
    <property type="nucleotide sequence ID" value="NC_019892.1"/>
</dbReference>
<evidence type="ECO:0000313" key="4">
    <source>
        <dbReference type="Proteomes" id="UP000010798"/>
    </source>
</evidence>
<feature type="compositionally biased region" description="Basic and acidic residues" evidence="1">
    <location>
        <begin position="245"/>
        <end position="254"/>
    </location>
</feature>